<dbReference type="Gene3D" id="2.40.50.100">
    <property type="match status" value="1"/>
</dbReference>
<reference evidence="5" key="1">
    <citation type="submission" date="2010-04" db="EMBL/GenBank/DDBJ databases">
        <title>Complete genome sequence of Nitrosococcus halophilus Nc4, a salt-adapted, aerobic obligate ammonia-oxidizing sulfur purple bacterium.</title>
        <authorList>
            <consortium name="US DOE Joint Genome Institute"/>
            <person name="Campbell M.A."/>
            <person name="Malfatti S.A."/>
            <person name="Chain P.S.G."/>
            <person name="Heidelberg J.F."/>
            <person name="Ward B.B."/>
            <person name="Klotz M.G."/>
        </authorList>
    </citation>
    <scope>NUCLEOTIDE SEQUENCE [LARGE SCALE GENOMIC DNA]</scope>
    <source>
        <strain evidence="5">Nc4</strain>
    </source>
</reference>
<dbReference type="Proteomes" id="UP000001844">
    <property type="component" value="Chromosome"/>
</dbReference>
<dbReference type="InterPro" id="IPR006143">
    <property type="entry name" value="RND_pump_MFP"/>
</dbReference>
<keyword evidence="5" id="KW-1185">Reference proteome</keyword>
<proteinExistence type="inferred from homology"/>
<organism evidence="4 5">
    <name type="scientific">Nitrosococcus halophilus (strain Nc4)</name>
    <dbReference type="NCBI Taxonomy" id="472759"/>
    <lineage>
        <taxon>Bacteria</taxon>
        <taxon>Pseudomonadati</taxon>
        <taxon>Pseudomonadota</taxon>
        <taxon>Gammaproteobacteria</taxon>
        <taxon>Chromatiales</taxon>
        <taxon>Chromatiaceae</taxon>
        <taxon>Nitrosococcus</taxon>
    </lineage>
</organism>
<evidence type="ECO:0000256" key="2">
    <source>
        <dbReference type="SAM" id="Coils"/>
    </source>
</evidence>
<name>D5C390_NITHN</name>
<dbReference type="GO" id="GO:1990281">
    <property type="term" value="C:efflux pump complex"/>
    <property type="evidence" value="ECO:0007669"/>
    <property type="project" value="TreeGrafter"/>
</dbReference>
<evidence type="ECO:0000313" key="5">
    <source>
        <dbReference type="Proteomes" id="UP000001844"/>
    </source>
</evidence>
<dbReference type="STRING" id="472759.Nhal_1867"/>
<sequence>MRNRPHYLKVILPVVLLLAGIVTSWAIVQSPPVVETAPPQVEPPRVETVAAQPKSVRLKVHSQGTVRACTEMELTAEVSGKVVQVAPGFREGGLFNKGDLLVQIDPRDYDLAVVKARARVAEAHGQLLREEAKAELARKDWQSIGNGEPNPLLLRVPELEEKRAKLKAAKAELEEALLDRERTELRAAFDGRIRERWVEVGEYVEEGTPLARLFAVDRAEVRLPLDPAELAFLDLSLASQQDLGAKGPKVILRASLAGKRHSWEGRIVRTEGVIDEKTRMLYVVAEVRDPYGYLDAAQGAPLPVGLFVEAEIEGRTFNPVHLLPRRALRQDGQVLVVNGQHRVSFREVEVLRVEGEWAVIRGSLQHGGGADADFVGARGGSRASDSPCGDLGLWRLVFDSGDLGVGAGGLFNLRGYPKGDKALGQNGVALGFSLKRKDQLHRGKIGGKAAFVTCH</sequence>
<dbReference type="KEGG" id="nhl:Nhal_1867"/>
<comment type="similarity">
    <text evidence="1">Belongs to the membrane fusion protein (MFP) (TC 8.A.1) family.</text>
</comment>
<dbReference type="InterPro" id="IPR058625">
    <property type="entry name" value="MdtA-like_BSH"/>
</dbReference>
<accession>D5C390</accession>
<feature type="coiled-coil region" evidence="2">
    <location>
        <begin position="156"/>
        <end position="186"/>
    </location>
</feature>
<dbReference type="RefSeq" id="WP_013032850.1">
    <property type="nucleotide sequence ID" value="NC_013960.1"/>
</dbReference>
<keyword evidence="2" id="KW-0175">Coiled coil</keyword>
<dbReference type="eggNOG" id="COG0845">
    <property type="taxonomic scope" value="Bacteria"/>
</dbReference>
<feature type="domain" description="Multidrug resistance protein MdtA-like barrel-sandwich hybrid" evidence="3">
    <location>
        <begin position="72"/>
        <end position="210"/>
    </location>
</feature>
<dbReference type="Pfam" id="PF25917">
    <property type="entry name" value="BSH_RND"/>
    <property type="match status" value="1"/>
</dbReference>
<protein>
    <submittedName>
        <fullName evidence="4">Efflux transporter, RND family, MFP subunit</fullName>
    </submittedName>
</protein>
<evidence type="ECO:0000313" key="4">
    <source>
        <dbReference type="EMBL" id="ADE14982.1"/>
    </source>
</evidence>
<dbReference type="EMBL" id="CP001798">
    <property type="protein sequence ID" value="ADE14982.1"/>
    <property type="molecule type" value="Genomic_DNA"/>
</dbReference>
<evidence type="ECO:0000259" key="3">
    <source>
        <dbReference type="Pfam" id="PF25917"/>
    </source>
</evidence>
<dbReference type="SUPFAM" id="SSF111369">
    <property type="entry name" value="HlyD-like secretion proteins"/>
    <property type="match status" value="1"/>
</dbReference>
<dbReference type="Gene3D" id="1.10.287.470">
    <property type="entry name" value="Helix hairpin bin"/>
    <property type="match status" value="1"/>
</dbReference>
<dbReference type="Gene3D" id="2.40.30.170">
    <property type="match status" value="1"/>
</dbReference>
<dbReference type="GO" id="GO:0015562">
    <property type="term" value="F:efflux transmembrane transporter activity"/>
    <property type="evidence" value="ECO:0007669"/>
    <property type="project" value="TreeGrafter"/>
</dbReference>
<dbReference type="HOGENOM" id="CLU_018816_18_2_6"/>
<evidence type="ECO:0000256" key="1">
    <source>
        <dbReference type="ARBA" id="ARBA00009477"/>
    </source>
</evidence>
<gene>
    <name evidence="4" type="ordered locus">Nhal_1867</name>
</gene>
<dbReference type="NCBIfam" id="TIGR01730">
    <property type="entry name" value="RND_mfp"/>
    <property type="match status" value="1"/>
</dbReference>
<dbReference type="PANTHER" id="PTHR30469">
    <property type="entry name" value="MULTIDRUG RESISTANCE PROTEIN MDTA"/>
    <property type="match status" value="1"/>
</dbReference>
<dbReference type="PANTHER" id="PTHR30469:SF12">
    <property type="entry name" value="MULTIDRUG RESISTANCE PROTEIN MDTA"/>
    <property type="match status" value="1"/>
</dbReference>
<dbReference type="AlphaFoldDB" id="D5C390"/>